<gene>
    <name evidence="2" type="ORF">ES288_A06G239100v1</name>
</gene>
<dbReference type="EMBL" id="CM017693">
    <property type="protein sequence ID" value="TYH14670.1"/>
    <property type="molecule type" value="Genomic_DNA"/>
</dbReference>
<name>A0A5D2GAA9_GOSDA</name>
<keyword evidence="3" id="KW-1185">Reference proteome</keyword>
<reference evidence="2 3" key="1">
    <citation type="submission" date="2019-06" db="EMBL/GenBank/DDBJ databases">
        <title>WGS assembly of Gossypium darwinii.</title>
        <authorList>
            <person name="Chen Z.J."/>
            <person name="Sreedasyam A."/>
            <person name="Ando A."/>
            <person name="Song Q."/>
            <person name="De L."/>
            <person name="Hulse-Kemp A."/>
            <person name="Ding M."/>
            <person name="Ye W."/>
            <person name="Kirkbride R."/>
            <person name="Jenkins J."/>
            <person name="Plott C."/>
            <person name="Lovell J."/>
            <person name="Lin Y.-M."/>
            <person name="Vaughn R."/>
            <person name="Liu B."/>
            <person name="Li W."/>
            <person name="Simpson S."/>
            <person name="Scheffler B."/>
            <person name="Saski C."/>
            <person name="Grover C."/>
            <person name="Hu G."/>
            <person name="Conover J."/>
            <person name="Carlson J."/>
            <person name="Shu S."/>
            <person name="Boston L."/>
            <person name="Williams M."/>
            <person name="Peterson D."/>
            <person name="Mcgee K."/>
            <person name="Jones D."/>
            <person name="Wendel J."/>
            <person name="Stelly D."/>
            <person name="Grimwood J."/>
            <person name="Schmutz J."/>
        </authorList>
    </citation>
    <scope>NUCLEOTIDE SEQUENCE [LARGE SCALE GENOMIC DNA]</scope>
    <source>
        <strain evidence="2">1808015.09</strain>
    </source>
</reference>
<organism evidence="2 3">
    <name type="scientific">Gossypium darwinii</name>
    <name type="common">Darwin's cotton</name>
    <name type="synonym">Gossypium barbadense var. darwinii</name>
    <dbReference type="NCBI Taxonomy" id="34276"/>
    <lineage>
        <taxon>Eukaryota</taxon>
        <taxon>Viridiplantae</taxon>
        <taxon>Streptophyta</taxon>
        <taxon>Embryophyta</taxon>
        <taxon>Tracheophyta</taxon>
        <taxon>Spermatophyta</taxon>
        <taxon>Magnoliopsida</taxon>
        <taxon>eudicotyledons</taxon>
        <taxon>Gunneridae</taxon>
        <taxon>Pentapetalae</taxon>
        <taxon>rosids</taxon>
        <taxon>malvids</taxon>
        <taxon>Malvales</taxon>
        <taxon>Malvaceae</taxon>
        <taxon>Malvoideae</taxon>
        <taxon>Gossypium</taxon>
    </lineage>
</organism>
<accession>A0A5D2GAA9</accession>
<evidence type="ECO:0000256" key="1">
    <source>
        <dbReference type="SAM" id="MobiDB-lite"/>
    </source>
</evidence>
<feature type="region of interest" description="Disordered" evidence="1">
    <location>
        <begin position="13"/>
        <end position="42"/>
    </location>
</feature>
<dbReference type="Proteomes" id="UP000323506">
    <property type="component" value="Chromosome A06"/>
</dbReference>
<evidence type="ECO:0000313" key="2">
    <source>
        <dbReference type="EMBL" id="TYH14670.1"/>
    </source>
</evidence>
<feature type="compositionally biased region" description="Low complexity" evidence="1">
    <location>
        <begin position="16"/>
        <end position="27"/>
    </location>
</feature>
<protein>
    <submittedName>
        <fullName evidence="2">Uncharacterized protein</fullName>
    </submittedName>
</protein>
<evidence type="ECO:0000313" key="3">
    <source>
        <dbReference type="Proteomes" id="UP000323506"/>
    </source>
</evidence>
<proteinExistence type="predicted"/>
<sequence length="63" mass="6469">MAATFHGVGATVAALSSSSSPSNSFGSKKLLSSPSRSFSVRKRASFTVVRSDGSVNFDLNSKG</sequence>
<dbReference type="AlphaFoldDB" id="A0A5D2GAA9"/>